<protein>
    <submittedName>
        <fullName evidence="2">Flagellar basal body-associated FliL family protein</fullName>
    </submittedName>
</protein>
<dbReference type="RefSeq" id="WP_198916359.1">
    <property type="nucleotide sequence ID" value="NZ_JAEKPD010000009.1"/>
</dbReference>
<evidence type="ECO:0000256" key="1">
    <source>
        <dbReference type="SAM" id="MobiDB-lite"/>
    </source>
</evidence>
<organism evidence="2 3">
    <name type="scientific">Palleronia pontilimi</name>
    <dbReference type="NCBI Taxonomy" id="1964209"/>
    <lineage>
        <taxon>Bacteria</taxon>
        <taxon>Pseudomonadati</taxon>
        <taxon>Pseudomonadota</taxon>
        <taxon>Alphaproteobacteria</taxon>
        <taxon>Rhodobacterales</taxon>
        <taxon>Roseobacteraceae</taxon>
        <taxon>Palleronia</taxon>
    </lineage>
</organism>
<dbReference type="Proteomes" id="UP000642488">
    <property type="component" value="Unassembled WGS sequence"/>
</dbReference>
<feature type="region of interest" description="Disordered" evidence="1">
    <location>
        <begin position="32"/>
        <end position="59"/>
    </location>
</feature>
<sequence>MIKKLLPLVLILSGLGAGVGAGIALKKPSDEHADAAASPCGDPLAAGMDPTPVAAPPPEDSVATTFLKLPEQFVVPVVDGDRVKSLVVMSITLEISEFQEEQIFSRLPKLRDGFLRVMLDHANIGGFDGAFTSNGSMDALRRGFREVAAAEFAEGIHEILILDINRQDLG</sequence>
<accession>A0A934IHI2</accession>
<proteinExistence type="predicted"/>
<reference evidence="2" key="1">
    <citation type="submission" date="2020-12" db="EMBL/GenBank/DDBJ databases">
        <title>Bacterial taxonomy.</title>
        <authorList>
            <person name="Pan X."/>
        </authorList>
    </citation>
    <scope>NUCLEOTIDE SEQUENCE</scope>
    <source>
        <strain evidence="2">KCTC 52957</strain>
    </source>
</reference>
<keyword evidence="2" id="KW-0969">Cilium</keyword>
<name>A0A934IHI2_9RHOB</name>
<gene>
    <name evidence="2" type="ORF">ILP92_10540</name>
</gene>
<dbReference type="AlphaFoldDB" id="A0A934IHI2"/>
<keyword evidence="2" id="KW-0966">Cell projection</keyword>
<dbReference type="EMBL" id="JAEKPD010000009">
    <property type="protein sequence ID" value="MBJ3763182.1"/>
    <property type="molecule type" value="Genomic_DNA"/>
</dbReference>
<comment type="caution">
    <text evidence="2">The sequence shown here is derived from an EMBL/GenBank/DDBJ whole genome shotgun (WGS) entry which is preliminary data.</text>
</comment>
<keyword evidence="3" id="KW-1185">Reference proteome</keyword>
<evidence type="ECO:0000313" key="3">
    <source>
        <dbReference type="Proteomes" id="UP000642488"/>
    </source>
</evidence>
<keyword evidence="2" id="KW-0282">Flagellum</keyword>
<evidence type="ECO:0000313" key="2">
    <source>
        <dbReference type="EMBL" id="MBJ3763182.1"/>
    </source>
</evidence>